<evidence type="ECO:0000256" key="1">
    <source>
        <dbReference type="SAM" id="MobiDB-lite"/>
    </source>
</evidence>
<dbReference type="Proteomes" id="UP001153076">
    <property type="component" value="Unassembled WGS sequence"/>
</dbReference>
<feature type="compositionally biased region" description="Basic and acidic residues" evidence="1">
    <location>
        <begin position="254"/>
        <end position="265"/>
    </location>
</feature>
<evidence type="ECO:0000313" key="3">
    <source>
        <dbReference type="Proteomes" id="UP001153076"/>
    </source>
</evidence>
<dbReference type="AlphaFoldDB" id="A0A9Q1GU43"/>
<dbReference type="GO" id="GO:0009535">
    <property type="term" value="C:chloroplast thylakoid membrane"/>
    <property type="evidence" value="ECO:0007669"/>
    <property type="project" value="InterPro"/>
</dbReference>
<evidence type="ECO:0000313" key="2">
    <source>
        <dbReference type="EMBL" id="KAJ8425594.1"/>
    </source>
</evidence>
<protein>
    <submittedName>
        <fullName evidence="2">Uncharacterized protein</fullName>
    </submittedName>
</protein>
<feature type="region of interest" description="Disordered" evidence="1">
    <location>
        <begin position="80"/>
        <end position="165"/>
    </location>
</feature>
<reference evidence="2" key="1">
    <citation type="submission" date="2022-04" db="EMBL/GenBank/DDBJ databases">
        <title>Carnegiea gigantea Genome sequencing and assembly v2.</title>
        <authorList>
            <person name="Copetti D."/>
            <person name="Sanderson M.J."/>
            <person name="Burquez A."/>
            <person name="Wojciechowski M.F."/>
        </authorList>
    </citation>
    <scope>NUCLEOTIDE SEQUENCE</scope>
    <source>
        <strain evidence="2">SGP5-SGP5p</strain>
        <tissue evidence="2">Aerial part</tissue>
    </source>
</reference>
<dbReference type="GO" id="GO:0048564">
    <property type="term" value="P:photosystem I assembly"/>
    <property type="evidence" value="ECO:0007669"/>
    <property type="project" value="InterPro"/>
</dbReference>
<proteinExistence type="predicted"/>
<feature type="compositionally biased region" description="Basic and acidic residues" evidence="1">
    <location>
        <begin position="141"/>
        <end position="159"/>
    </location>
</feature>
<organism evidence="2 3">
    <name type="scientific">Carnegiea gigantea</name>
    <dbReference type="NCBI Taxonomy" id="171969"/>
    <lineage>
        <taxon>Eukaryota</taxon>
        <taxon>Viridiplantae</taxon>
        <taxon>Streptophyta</taxon>
        <taxon>Embryophyta</taxon>
        <taxon>Tracheophyta</taxon>
        <taxon>Spermatophyta</taxon>
        <taxon>Magnoliopsida</taxon>
        <taxon>eudicotyledons</taxon>
        <taxon>Gunneridae</taxon>
        <taxon>Pentapetalae</taxon>
        <taxon>Caryophyllales</taxon>
        <taxon>Cactineae</taxon>
        <taxon>Cactaceae</taxon>
        <taxon>Cactoideae</taxon>
        <taxon>Echinocereeae</taxon>
        <taxon>Carnegiea</taxon>
    </lineage>
</organism>
<sequence>MLSSITTYPSASNSARHSDGSLTDGEDIYMTVDTDNGTEFFAVEPPRALHKIESMQKERQISVDPISLQGSTIRQASFRLVSPPKNGSGLNPPVPSPPPKLKFVSVSLPGSAGSSPISKGKRSKASSKAKSNLSRIQSAMDDSHLAMREAESRRSKSCGEARSSNPVVDDFDLWLEKSSTDLKGGMKANNSIPQHSVSYKFSKPPLGPSRENQHQMSKSRRDDQDFPEDGFKCSVSDMQSPVTAAFVFDDDNDDSNKLIRKDKEPIGVSKGAPKMDRRKSQDSMKHGRFSTSSPTSGPFSPFKTPLDQATDDFEAFLEAQAG</sequence>
<dbReference type="GO" id="GO:0080183">
    <property type="term" value="P:response to photooxidative stress"/>
    <property type="evidence" value="ECO:0007669"/>
    <property type="project" value="InterPro"/>
</dbReference>
<accession>A0A9Q1GU43</accession>
<dbReference type="InterPro" id="IPR040340">
    <property type="entry name" value="CEST/Y3IP1"/>
</dbReference>
<gene>
    <name evidence="2" type="ORF">Cgig2_027152</name>
</gene>
<keyword evidence="3" id="KW-1185">Reference proteome</keyword>
<dbReference type="PANTHER" id="PTHR33672">
    <property type="entry name" value="YCF3-INTERACTING PROTEIN 1, CHLOROPLASTIC"/>
    <property type="match status" value="1"/>
</dbReference>
<feature type="compositionally biased region" description="Polar residues" evidence="1">
    <location>
        <begin position="188"/>
        <end position="199"/>
    </location>
</feature>
<feature type="region of interest" description="Disordered" evidence="1">
    <location>
        <begin position="248"/>
        <end position="312"/>
    </location>
</feature>
<name>A0A9Q1GU43_9CARY</name>
<comment type="caution">
    <text evidence="2">The sequence shown here is derived from an EMBL/GenBank/DDBJ whole genome shotgun (WGS) entry which is preliminary data.</text>
</comment>
<feature type="compositionally biased region" description="Low complexity" evidence="1">
    <location>
        <begin position="289"/>
        <end position="305"/>
    </location>
</feature>
<feature type="compositionally biased region" description="Basic and acidic residues" evidence="1">
    <location>
        <begin position="273"/>
        <end position="285"/>
    </location>
</feature>
<feature type="region of interest" description="Disordered" evidence="1">
    <location>
        <begin position="1"/>
        <end position="27"/>
    </location>
</feature>
<dbReference type="PANTHER" id="PTHR33672:SF24">
    <property type="entry name" value="OS01G0798600 PROTEIN"/>
    <property type="match status" value="1"/>
</dbReference>
<feature type="region of interest" description="Disordered" evidence="1">
    <location>
        <begin position="182"/>
        <end position="234"/>
    </location>
</feature>
<dbReference type="OrthoDB" id="1880037at2759"/>
<dbReference type="EMBL" id="JAKOGI010001445">
    <property type="protein sequence ID" value="KAJ8425594.1"/>
    <property type="molecule type" value="Genomic_DNA"/>
</dbReference>
<feature type="compositionally biased region" description="Polar residues" evidence="1">
    <location>
        <begin position="1"/>
        <end position="15"/>
    </location>
</feature>